<comment type="caution">
    <text evidence="1">The sequence shown here is derived from an EMBL/GenBank/DDBJ whole genome shotgun (WGS) entry which is preliminary data.</text>
</comment>
<evidence type="ECO:0000313" key="2">
    <source>
        <dbReference type="Proteomes" id="UP000298060"/>
    </source>
</evidence>
<reference evidence="1 2" key="1">
    <citation type="submission" date="2018-03" db="EMBL/GenBank/DDBJ databases">
        <title>Non-Typhoidal Salmonella genome sequencing and assembly.</title>
        <authorList>
            <person name="Matchawe C."/>
        </authorList>
    </citation>
    <scope>NUCLEOTIDE SEQUENCE [LARGE SCALE GENOMIC DNA]</scope>
    <source>
        <strain evidence="1 2">108ev</strain>
    </source>
</reference>
<evidence type="ECO:0000313" key="1">
    <source>
        <dbReference type="EMBL" id="TGB48680.1"/>
    </source>
</evidence>
<gene>
    <name evidence="1" type="ORF">C9E94_19640</name>
</gene>
<accession>A0A3V1G9Q1</accession>
<name>A0A3V1G9Q1_SALET</name>
<dbReference type="AlphaFoldDB" id="A0A3V1G9Q1"/>
<organism evidence="1 2">
    <name type="scientific">Salmonella enterica I</name>
    <dbReference type="NCBI Taxonomy" id="59201"/>
    <lineage>
        <taxon>Bacteria</taxon>
        <taxon>Pseudomonadati</taxon>
        <taxon>Pseudomonadota</taxon>
        <taxon>Gammaproteobacteria</taxon>
        <taxon>Enterobacterales</taxon>
        <taxon>Enterobacteriaceae</taxon>
        <taxon>Salmonella</taxon>
    </lineage>
</organism>
<protein>
    <submittedName>
        <fullName evidence="1">Uncharacterized protein</fullName>
    </submittedName>
</protein>
<dbReference type="Proteomes" id="UP000298060">
    <property type="component" value="Unassembled WGS sequence"/>
</dbReference>
<dbReference type="EMBL" id="PYJR01000127">
    <property type="protein sequence ID" value="TGB48680.1"/>
    <property type="molecule type" value="Genomic_DNA"/>
</dbReference>
<proteinExistence type="predicted"/>
<sequence length="60" mass="7066">MFFMDRFEVKPSKEPPEDIINLKHDTNQIMNGFYSALSKGSHWLKLPKKSLFLDNQQVIL</sequence>